<dbReference type="Proteomes" id="UP000831796">
    <property type="component" value="Chromosome"/>
</dbReference>
<organism evidence="2 3">
    <name type="scientific">Hymenobacter cellulosilyticus</name>
    <dbReference type="NCBI Taxonomy" id="2932248"/>
    <lineage>
        <taxon>Bacteria</taxon>
        <taxon>Pseudomonadati</taxon>
        <taxon>Bacteroidota</taxon>
        <taxon>Cytophagia</taxon>
        <taxon>Cytophagales</taxon>
        <taxon>Hymenobacteraceae</taxon>
        <taxon>Hymenobacter</taxon>
    </lineage>
</organism>
<protein>
    <submittedName>
        <fullName evidence="2">Uncharacterized protein</fullName>
    </submittedName>
</protein>
<evidence type="ECO:0000256" key="1">
    <source>
        <dbReference type="SAM" id="MobiDB-lite"/>
    </source>
</evidence>
<sequence length="127" mass="14089">MKINLSALLLPKALAGCPWRQAKAGLLVLAFTLLHPSLQAQIPLVYSAENTGATCTAPPLPTFSQLPIVQPLTDPFMWSDGRGRSTSFSDWECRRNEIKAEVERYEIGTKPTRPRTLPPATPRVYSR</sequence>
<dbReference type="EMBL" id="CP095046">
    <property type="protein sequence ID" value="UOQ70431.1"/>
    <property type="molecule type" value="Genomic_DNA"/>
</dbReference>
<name>A0A8T9Q1W6_9BACT</name>
<dbReference type="InterPro" id="IPR029058">
    <property type="entry name" value="AB_hydrolase_fold"/>
</dbReference>
<keyword evidence="3" id="KW-1185">Reference proteome</keyword>
<evidence type="ECO:0000313" key="3">
    <source>
        <dbReference type="Proteomes" id="UP000831796"/>
    </source>
</evidence>
<evidence type="ECO:0000313" key="2">
    <source>
        <dbReference type="EMBL" id="UOQ70431.1"/>
    </source>
</evidence>
<proteinExistence type="predicted"/>
<dbReference type="AlphaFoldDB" id="A0A8T9Q1W6"/>
<feature type="region of interest" description="Disordered" evidence="1">
    <location>
        <begin position="106"/>
        <end position="127"/>
    </location>
</feature>
<dbReference type="KEGG" id="hcu:MUN79_16995"/>
<reference evidence="2" key="1">
    <citation type="submission" date="2022-04" db="EMBL/GenBank/DDBJ databases">
        <title>Hymenobacter sp. isolated from the air.</title>
        <authorList>
            <person name="Won M."/>
            <person name="Lee C.-M."/>
            <person name="Woen H.-Y."/>
            <person name="Kwon S.-W."/>
        </authorList>
    </citation>
    <scope>NUCLEOTIDE SEQUENCE</scope>
    <source>
        <strain evidence="2">5116S-3</strain>
    </source>
</reference>
<dbReference type="Gene3D" id="3.40.50.1820">
    <property type="entry name" value="alpha/beta hydrolase"/>
    <property type="match status" value="1"/>
</dbReference>
<accession>A0A8T9Q1W6</accession>
<dbReference type="RefSeq" id="WP_244673853.1">
    <property type="nucleotide sequence ID" value="NZ_CP095046.1"/>
</dbReference>
<gene>
    <name evidence="2" type="ORF">MUN79_16995</name>
</gene>